<reference evidence="7 8" key="1">
    <citation type="submission" date="2024-06" db="EMBL/GenBank/DDBJ databases">
        <title>Thioclava kandeliae sp. nov. from a rhizosphere soil sample of Kandelia candel in a mangrove.</title>
        <authorList>
            <person name="Mu T."/>
        </authorList>
    </citation>
    <scope>NUCLEOTIDE SEQUENCE [LARGE SCALE GENOMIC DNA]</scope>
    <source>
        <strain evidence="7 8">CPCC 100088</strain>
    </source>
</reference>
<sequence>MTHHIIIGAGHAGMAAARELAKHGQVTVIDADPHLPYERPALSKEFLLADSFPDPQSHDWGAITFVGGTRVAEIRPDAHEIRLEDGRVLGYDRLLLTTGGTARALPVAGAEMILGLRDLGDARKLHGLLREALDIAIIGAGVIGLEVASTARKLGLGVHVIELGDRVMARSLPPEISDLLMARHRASGVQFHMGTGLDHLRTRDGRQILHLGDGSDLEVDQTLAGVGFTPDTGLAEAAGIACDHGIVVDGAGRTSAPDIFAAGDVSVFPDSQQSPSRWQTWQHAQRHGSHVARAMAGQSSDYMPLPWFWTDQQGINLQVLGSPLRADHCVLRGAPEGPSTRIYLRDGQVAGAVMIDQGRDTRPLTALIESGASPDPVALADPATPLRNLIPARSAA</sequence>
<dbReference type="PANTHER" id="PTHR43557:SF2">
    <property type="entry name" value="RIESKE DOMAIN-CONTAINING PROTEIN-RELATED"/>
    <property type="match status" value="1"/>
</dbReference>
<keyword evidence="4" id="KW-0560">Oxidoreductase</keyword>
<feature type="domain" description="FAD/NAD(P)-binding" evidence="5">
    <location>
        <begin position="3"/>
        <end position="288"/>
    </location>
</feature>
<dbReference type="Gene3D" id="3.50.50.60">
    <property type="entry name" value="FAD/NAD(P)-binding domain"/>
    <property type="match status" value="2"/>
</dbReference>
<dbReference type="PRINTS" id="PR00469">
    <property type="entry name" value="PNDRDTASEII"/>
</dbReference>
<dbReference type="Pfam" id="PF07992">
    <property type="entry name" value="Pyr_redox_2"/>
    <property type="match status" value="1"/>
</dbReference>
<dbReference type="EMBL" id="JAYWLC010000025">
    <property type="protein sequence ID" value="MER5173698.1"/>
    <property type="molecule type" value="Genomic_DNA"/>
</dbReference>
<organism evidence="7 8">
    <name type="scientific">Thioclava kandeliae</name>
    <dbReference type="NCBI Taxonomy" id="3070818"/>
    <lineage>
        <taxon>Bacteria</taxon>
        <taxon>Pseudomonadati</taxon>
        <taxon>Pseudomonadota</taxon>
        <taxon>Alphaproteobacteria</taxon>
        <taxon>Rhodobacterales</taxon>
        <taxon>Paracoccaceae</taxon>
        <taxon>Thioclava</taxon>
    </lineage>
</organism>
<evidence type="ECO:0000313" key="7">
    <source>
        <dbReference type="EMBL" id="MER5173698.1"/>
    </source>
</evidence>
<dbReference type="InterPro" id="IPR028202">
    <property type="entry name" value="Reductase_C"/>
</dbReference>
<accession>A0ABV1SLB8</accession>
<comment type="cofactor">
    <cofactor evidence="1">
        <name>FAD</name>
        <dbReference type="ChEBI" id="CHEBI:57692"/>
    </cofactor>
</comment>
<dbReference type="PANTHER" id="PTHR43557">
    <property type="entry name" value="APOPTOSIS-INDUCING FACTOR 1"/>
    <property type="match status" value="1"/>
</dbReference>
<dbReference type="Proteomes" id="UP001438953">
    <property type="component" value="Unassembled WGS sequence"/>
</dbReference>
<keyword evidence="8" id="KW-1185">Reference proteome</keyword>
<dbReference type="InterPro" id="IPR036188">
    <property type="entry name" value="FAD/NAD-bd_sf"/>
</dbReference>
<dbReference type="RefSeq" id="WP_350939037.1">
    <property type="nucleotide sequence ID" value="NZ_JAYWLC010000025.1"/>
</dbReference>
<evidence type="ECO:0000256" key="1">
    <source>
        <dbReference type="ARBA" id="ARBA00001974"/>
    </source>
</evidence>
<name>A0ABV1SLB8_9RHOB</name>
<dbReference type="Gene3D" id="3.30.390.30">
    <property type="match status" value="1"/>
</dbReference>
<dbReference type="Pfam" id="PF14759">
    <property type="entry name" value="Reductase_C"/>
    <property type="match status" value="1"/>
</dbReference>
<evidence type="ECO:0000259" key="5">
    <source>
        <dbReference type="Pfam" id="PF07992"/>
    </source>
</evidence>
<comment type="caution">
    <text evidence="7">The sequence shown here is derived from an EMBL/GenBank/DDBJ whole genome shotgun (WGS) entry which is preliminary data.</text>
</comment>
<dbReference type="SUPFAM" id="SSF55424">
    <property type="entry name" value="FAD/NAD-linked reductases, dimerisation (C-terminal) domain"/>
    <property type="match status" value="1"/>
</dbReference>
<keyword evidence="2" id="KW-0285">Flavoprotein</keyword>
<dbReference type="InterPro" id="IPR023753">
    <property type="entry name" value="FAD/NAD-binding_dom"/>
</dbReference>
<evidence type="ECO:0000259" key="6">
    <source>
        <dbReference type="Pfam" id="PF14759"/>
    </source>
</evidence>
<dbReference type="SUPFAM" id="SSF51905">
    <property type="entry name" value="FAD/NAD(P)-binding domain"/>
    <property type="match status" value="1"/>
</dbReference>
<evidence type="ECO:0000313" key="8">
    <source>
        <dbReference type="Proteomes" id="UP001438953"/>
    </source>
</evidence>
<evidence type="ECO:0000256" key="3">
    <source>
        <dbReference type="ARBA" id="ARBA00022827"/>
    </source>
</evidence>
<gene>
    <name evidence="7" type="ORF">VSX56_18205</name>
</gene>
<dbReference type="PRINTS" id="PR00368">
    <property type="entry name" value="FADPNR"/>
</dbReference>
<evidence type="ECO:0000256" key="2">
    <source>
        <dbReference type="ARBA" id="ARBA00022630"/>
    </source>
</evidence>
<dbReference type="InterPro" id="IPR050446">
    <property type="entry name" value="FAD-oxidoreductase/Apoptosis"/>
</dbReference>
<dbReference type="InterPro" id="IPR016156">
    <property type="entry name" value="FAD/NAD-linked_Rdtase_dimer_sf"/>
</dbReference>
<feature type="domain" description="Reductase C-terminal" evidence="6">
    <location>
        <begin position="307"/>
        <end position="389"/>
    </location>
</feature>
<protein>
    <submittedName>
        <fullName evidence="7">FAD-dependent oxidoreductase</fullName>
    </submittedName>
</protein>
<keyword evidence="3" id="KW-0274">FAD</keyword>
<evidence type="ECO:0000256" key="4">
    <source>
        <dbReference type="ARBA" id="ARBA00023002"/>
    </source>
</evidence>
<proteinExistence type="predicted"/>